<evidence type="ECO:0000313" key="2">
    <source>
        <dbReference type="EMBL" id="KAK4033598.1"/>
    </source>
</evidence>
<feature type="signal peptide" evidence="1">
    <location>
        <begin position="1"/>
        <end position="19"/>
    </location>
</feature>
<proteinExistence type="predicted"/>
<feature type="chain" id="PRO_5042943161" evidence="1">
    <location>
        <begin position="20"/>
        <end position="384"/>
    </location>
</feature>
<name>A0AAN6SNC2_9PEZI</name>
<comment type="caution">
    <text evidence="2">The sequence shown here is derived from an EMBL/GenBank/DDBJ whole genome shotgun (WGS) entry which is preliminary data.</text>
</comment>
<protein>
    <submittedName>
        <fullName evidence="2">Uncharacterized protein</fullName>
    </submittedName>
</protein>
<accession>A0AAN6SNC2</accession>
<dbReference type="EMBL" id="MU854520">
    <property type="protein sequence ID" value="KAK4033598.1"/>
    <property type="molecule type" value="Genomic_DNA"/>
</dbReference>
<organism evidence="2 3">
    <name type="scientific">Parachaetomium inaequale</name>
    <dbReference type="NCBI Taxonomy" id="2588326"/>
    <lineage>
        <taxon>Eukaryota</taxon>
        <taxon>Fungi</taxon>
        <taxon>Dikarya</taxon>
        <taxon>Ascomycota</taxon>
        <taxon>Pezizomycotina</taxon>
        <taxon>Sordariomycetes</taxon>
        <taxon>Sordariomycetidae</taxon>
        <taxon>Sordariales</taxon>
        <taxon>Chaetomiaceae</taxon>
        <taxon>Parachaetomium</taxon>
    </lineage>
</organism>
<gene>
    <name evidence="2" type="ORF">C8A01DRAFT_19468</name>
</gene>
<sequence>MLLRLCFSLLLGLAGAAFAAENAAQAADIRRRAVTTIATVVSWASTTVTVNPSDPTHWVTVATDHEYPFTTTSTTTSGCVSLSYIFPPPVPTSTSSDTTTTTVTRTIASRTTVTETRTDVPLTTRYSATVDVVSMSTGLTQHTVKCTNTAVMSFHVTTTATSTRTLAGSRTTVSNTEVCMTSTIRWLPGPDMTFVRTTSMPWYDEGHFTPGQGTILTFSEPTAQTTWVTTSTDLLVATTVICNNPRTVTTQTYFTVTQTLATTMVHRPRTDCSSSSPDSLATPIATPAASTMLLRRRNAAPKGMQHAPGNVRKQAETPVGTRTVTYTTTGLLSNGTIATITRTGIVETFTQTLTTIVMVGETITATATSYVSDCSVAAATPTSG</sequence>
<reference evidence="3" key="1">
    <citation type="journal article" date="2023" name="Mol. Phylogenet. Evol.">
        <title>Genome-scale phylogeny and comparative genomics of the fungal order Sordariales.</title>
        <authorList>
            <person name="Hensen N."/>
            <person name="Bonometti L."/>
            <person name="Westerberg I."/>
            <person name="Brannstrom I.O."/>
            <person name="Guillou S."/>
            <person name="Cros-Aarteil S."/>
            <person name="Calhoun S."/>
            <person name="Haridas S."/>
            <person name="Kuo A."/>
            <person name="Mondo S."/>
            <person name="Pangilinan J."/>
            <person name="Riley R."/>
            <person name="LaButti K."/>
            <person name="Andreopoulos B."/>
            <person name="Lipzen A."/>
            <person name="Chen C."/>
            <person name="Yan M."/>
            <person name="Daum C."/>
            <person name="Ng V."/>
            <person name="Clum A."/>
            <person name="Steindorff A."/>
            <person name="Ohm R.A."/>
            <person name="Martin F."/>
            <person name="Silar P."/>
            <person name="Natvig D.O."/>
            <person name="Lalanne C."/>
            <person name="Gautier V."/>
            <person name="Ament-Velasquez S.L."/>
            <person name="Kruys A."/>
            <person name="Hutchinson M.I."/>
            <person name="Powell A.J."/>
            <person name="Barry K."/>
            <person name="Miller A.N."/>
            <person name="Grigoriev I.V."/>
            <person name="Debuchy R."/>
            <person name="Gladieux P."/>
            <person name="Hiltunen Thoren M."/>
            <person name="Johannesson H."/>
        </authorList>
    </citation>
    <scope>NUCLEOTIDE SEQUENCE [LARGE SCALE GENOMIC DNA]</scope>
    <source>
        <strain evidence="3">CBS 284.82</strain>
    </source>
</reference>
<dbReference type="AlphaFoldDB" id="A0AAN6SNC2"/>
<dbReference type="Proteomes" id="UP001303115">
    <property type="component" value="Unassembled WGS sequence"/>
</dbReference>
<keyword evidence="1" id="KW-0732">Signal</keyword>
<keyword evidence="3" id="KW-1185">Reference proteome</keyword>
<evidence type="ECO:0000313" key="3">
    <source>
        <dbReference type="Proteomes" id="UP001303115"/>
    </source>
</evidence>
<evidence type="ECO:0000256" key="1">
    <source>
        <dbReference type="SAM" id="SignalP"/>
    </source>
</evidence>